<evidence type="ECO:0000256" key="1">
    <source>
        <dbReference type="SAM" id="MobiDB-lite"/>
    </source>
</evidence>
<keyword evidence="4" id="KW-1185">Reference proteome</keyword>
<dbReference type="GO" id="GO:0031593">
    <property type="term" value="F:polyubiquitin modification-dependent protein binding"/>
    <property type="evidence" value="ECO:0007669"/>
    <property type="project" value="TreeGrafter"/>
</dbReference>
<evidence type="ECO:0000313" key="3">
    <source>
        <dbReference type="EMBL" id="WVZ12890.1"/>
    </source>
</evidence>
<evidence type="ECO:0008006" key="5">
    <source>
        <dbReference type="Google" id="ProtNLM"/>
    </source>
</evidence>
<feature type="transmembrane region" description="Helical" evidence="2">
    <location>
        <begin position="204"/>
        <end position="227"/>
    </location>
</feature>
<evidence type="ECO:0000256" key="2">
    <source>
        <dbReference type="SAM" id="Phobius"/>
    </source>
</evidence>
<gene>
    <name evidence="3" type="ORF">V8G54_017420</name>
</gene>
<keyword evidence="2" id="KW-0472">Membrane</keyword>
<organism evidence="3 4">
    <name type="scientific">Vigna mungo</name>
    <name type="common">Black gram</name>
    <name type="synonym">Phaseolus mungo</name>
    <dbReference type="NCBI Taxonomy" id="3915"/>
    <lineage>
        <taxon>Eukaryota</taxon>
        <taxon>Viridiplantae</taxon>
        <taxon>Streptophyta</taxon>
        <taxon>Embryophyta</taxon>
        <taxon>Tracheophyta</taxon>
        <taxon>Spermatophyta</taxon>
        <taxon>Magnoliopsida</taxon>
        <taxon>eudicotyledons</taxon>
        <taxon>Gunneridae</taxon>
        <taxon>Pentapetalae</taxon>
        <taxon>rosids</taxon>
        <taxon>fabids</taxon>
        <taxon>Fabales</taxon>
        <taxon>Fabaceae</taxon>
        <taxon>Papilionoideae</taxon>
        <taxon>50 kb inversion clade</taxon>
        <taxon>NPAAA clade</taxon>
        <taxon>indigoferoid/millettioid clade</taxon>
        <taxon>Phaseoleae</taxon>
        <taxon>Vigna</taxon>
    </lineage>
</organism>
<name>A0AAQ3NN54_VIGMU</name>
<sequence length="258" mass="28471">MMRNTDRAMSNIESSPEGFNMLRRMYENVQEPFLNATTMAGNAGNDGAAARNQSTNPSTANSEATSPVPNTNPLPNPWSSTGTGDGQNNTRRSTTAGGDARQQAPTGLGGLGLPDLEGMLGGMPDAAMLTQLMQNPAISQMMQSILSNPQTMNQILGVNSEQRGMPDINSLREVMQNPEFLRLFSSPETLQVERFKILSLNKFLLIRYFQLYGCIHVFVCFMCLNIRTFSHAYIQCMKNGNYGCFPQLFCFCLFCGKF</sequence>
<feature type="compositionally biased region" description="Polar residues" evidence="1">
    <location>
        <begin position="77"/>
        <end position="96"/>
    </location>
</feature>
<dbReference type="GO" id="GO:0006511">
    <property type="term" value="P:ubiquitin-dependent protein catabolic process"/>
    <property type="evidence" value="ECO:0007669"/>
    <property type="project" value="TreeGrafter"/>
</dbReference>
<dbReference type="PANTHER" id="PTHR10677:SF53">
    <property type="entry name" value="UBIQUILIN-RELATED"/>
    <property type="match status" value="1"/>
</dbReference>
<evidence type="ECO:0000313" key="4">
    <source>
        <dbReference type="Proteomes" id="UP001374535"/>
    </source>
</evidence>
<keyword evidence="2" id="KW-1133">Transmembrane helix</keyword>
<dbReference type="InterPro" id="IPR015496">
    <property type="entry name" value="Ubiquilin"/>
</dbReference>
<dbReference type="GO" id="GO:0005829">
    <property type="term" value="C:cytosol"/>
    <property type="evidence" value="ECO:0007669"/>
    <property type="project" value="TreeGrafter"/>
</dbReference>
<protein>
    <recommendedName>
        <fullName evidence="5">Ubiquitin domain-containing protein DSK2b</fullName>
    </recommendedName>
</protein>
<feature type="compositionally biased region" description="Polar residues" evidence="1">
    <location>
        <begin position="51"/>
        <end position="69"/>
    </location>
</feature>
<feature type="compositionally biased region" description="Low complexity" evidence="1">
    <location>
        <begin position="37"/>
        <end position="50"/>
    </location>
</feature>
<keyword evidence="2" id="KW-0812">Transmembrane</keyword>
<accession>A0AAQ3NN54</accession>
<dbReference type="EMBL" id="CP144696">
    <property type="protein sequence ID" value="WVZ12890.1"/>
    <property type="molecule type" value="Genomic_DNA"/>
</dbReference>
<reference evidence="3 4" key="1">
    <citation type="journal article" date="2023" name="Life. Sci Alliance">
        <title>Evolutionary insights into 3D genome organization and epigenetic landscape of Vigna mungo.</title>
        <authorList>
            <person name="Junaid A."/>
            <person name="Singh B."/>
            <person name="Bhatia S."/>
        </authorList>
    </citation>
    <scope>NUCLEOTIDE SEQUENCE [LARGE SCALE GENOMIC DNA]</scope>
    <source>
        <strain evidence="3">Urdbean</strain>
    </source>
</reference>
<dbReference type="Pfam" id="PF23195">
    <property type="entry name" value="UBQLN1"/>
    <property type="match status" value="1"/>
</dbReference>
<dbReference type="PANTHER" id="PTHR10677">
    <property type="entry name" value="UBIQUILIN"/>
    <property type="match status" value="1"/>
</dbReference>
<feature type="region of interest" description="Disordered" evidence="1">
    <location>
        <begin position="37"/>
        <end position="113"/>
    </location>
</feature>
<dbReference type="Proteomes" id="UP001374535">
    <property type="component" value="Chromosome 5"/>
</dbReference>
<proteinExistence type="predicted"/>
<dbReference type="AlphaFoldDB" id="A0AAQ3NN54"/>